<gene>
    <name evidence="4" type="ordered locus">Msip34_0035</name>
</gene>
<organism evidence="4 5">
    <name type="scientific">Methylovorus glucosotrophus (strain SIP3-4)</name>
    <dbReference type="NCBI Taxonomy" id="582744"/>
    <lineage>
        <taxon>Bacteria</taxon>
        <taxon>Pseudomonadati</taxon>
        <taxon>Pseudomonadota</taxon>
        <taxon>Betaproteobacteria</taxon>
        <taxon>Nitrosomonadales</taxon>
        <taxon>Methylophilaceae</taxon>
        <taxon>Methylovorus</taxon>
    </lineage>
</organism>
<keyword evidence="5" id="KW-1185">Reference proteome</keyword>
<dbReference type="GO" id="GO:0000156">
    <property type="term" value="F:phosphorelay response regulator activity"/>
    <property type="evidence" value="ECO:0007669"/>
    <property type="project" value="InterPro"/>
</dbReference>
<dbReference type="eggNOG" id="COG3279">
    <property type="taxonomic scope" value="Bacteria"/>
</dbReference>
<dbReference type="EMBL" id="CP001674">
    <property type="protein sequence ID" value="ACT49284.1"/>
    <property type="molecule type" value="Genomic_DNA"/>
</dbReference>
<dbReference type="OrthoDB" id="236568at2"/>
<protein>
    <submittedName>
        <fullName evidence="4">Two component transcriptional regulator, LytTR family</fullName>
    </submittedName>
</protein>
<dbReference type="Gene3D" id="3.40.50.2300">
    <property type="match status" value="1"/>
</dbReference>
<sequence>MVDQAVTLIIADDEAPARNRLRELLADMPGVSIAGEARHGAEAIALAQQSGANLVLLDIRMPQMDGIEAAAHLQKMPSPPAIIFTTAYDAYALQAFDMSAIDYLLKPIRRERLLTAINKARALLPAQLAAIRPMQPQRSHFSISERGRVLLVPVNEVIYLRAELKYTTLRTAEHEYLIEDSLNSIEQEFGERFLRLHRNCLVNPHYLLGYQKMAEGEHQWVALLKGIPETVGVSRRQLHLLKNLAG</sequence>
<dbReference type="RefSeq" id="WP_015829081.1">
    <property type="nucleotide sequence ID" value="NC_012969.1"/>
</dbReference>
<proteinExistence type="predicted"/>
<name>C6X7P2_METGS</name>
<feature type="domain" description="Response regulatory" evidence="2">
    <location>
        <begin position="7"/>
        <end position="121"/>
    </location>
</feature>
<dbReference type="Gene3D" id="2.40.50.1020">
    <property type="entry name" value="LytTr DNA-binding domain"/>
    <property type="match status" value="1"/>
</dbReference>
<evidence type="ECO:0000256" key="1">
    <source>
        <dbReference type="PROSITE-ProRule" id="PRU00169"/>
    </source>
</evidence>
<accession>C6X7P2</accession>
<reference evidence="5" key="1">
    <citation type="submission" date="2009-07" db="EMBL/GenBank/DDBJ databases">
        <title>Complete sequence of chromosome of Methylovorus sp. SIP3-4.</title>
        <authorList>
            <person name="Lucas S."/>
            <person name="Copeland A."/>
            <person name="Lapidus A."/>
            <person name="Glavina del Rio T."/>
            <person name="Tice H."/>
            <person name="Bruce D."/>
            <person name="Goodwin L."/>
            <person name="Pitluck S."/>
            <person name="Clum A."/>
            <person name="Larimer F."/>
            <person name="Land M."/>
            <person name="Hauser L."/>
            <person name="Kyrpides N."/>
            <person name="Mikhailova N."/>
            <person name="Kayluzhnaya M."/>
            <person name="Chistoserdova L."/>
        </authorList>
    </citation>
    <scope>NUCLEOTIDE SEQUENCE [LARGE SCALE GENOMIC DNA]</scope>
    <source>
        <strain evidence="5">SIP3-4</strain>
    </source>
</reference>
<dbReference type="KEGG" id="mei:Msip34_0035"/>
<feature type="modified residue" description="4-aspartylphosphate" evidence="1">
    <location>
        <position position="58"/>
    </location>
</feature>
<evidence type="ECO:0000259" key="2">
    <source>
        <dbReference type="PROSITE" id="PS50110"/>
    </source>
</evidence>
<dbReference type="HOGENOM" id="CLU_000445_14_1_4"/>
<dbReference type="SMART" id="SM00850">
    <property type="entry name" value="LytTR"/>
    <property type="match status" value="1"/>
</dbReference>
<dbReference type="SMART" id="SM00448">
    <property type="entry name" value="REC"/>
    <property type="match status" value="1"/>
</dbReference>
<dbReference type="PANTHER" id="PTHR37299:SF1">
    <property type="entry name" value="STAGE 0 SPORULATION PROTEIN A HOMOLOG"/>
    <property type="match status" value="1"/>
</dbReference>
<dbReference type="Pfam" id="PF04397">
    <property type="entry name" value="LytTR"/>
    <property type="match status" value="1"/>
</dbReference>
<dbReference type="Proteomes" id="UP000002743">
    <property type="component" value="Chromosome"/>
</dbReference>
<evidence type="ECO:0000259" key="3">
    <source>
        <dbReference type="PROSITE" id="PS50930"/>
    </source>
</evidence>
<dbReference type="InterPro" id="IPR046947">
    <property type="entry name" value="LytR-like"/>
</dbReference>
<dbReference type="PROSITE" id="PS50930">
    <property type="entry name" value="HTH_LYTTR"/>
    <property type="match status" value="1"/>
</dbReference>
<keyword evidence="1" id="KW-0597">Phosphoprotein</keyword>
<reference evidence="4 5" key="2">
    <citation type="journal article" date="2011" name="J. Bacteriol.">
        <title>Genomes of three methylotrophs from a single niche uncover genetic and metabolic divergence of Methylophilaceae.</title>
        <authorList>
            <person name="Lapidus A."/>
            <person name="Clum A."/>
            <person name="Labutti K."/>
            <person name="Kaluzhnaya M.G."/>
            <person name="Lim S."/>
            <person name="Beck D.A."/>
            <person name="Glavina Del Rio T."/>
            <person name="Nolan M."/>
            <person name="Mavromatis K."/>
            <person name="Huntemann M."/>
            <person name="Lucas S."/>
            <person name="Lidstrom M.E."/>
            <person name="Ivanova N."/>
            <person name="Chistoserdova L."/>
        </authorList>
    </citation>
    <scope>NUCLEOTIDE SEQUENCE [LARGE SCALE GENOMIC DNA]</scope>
    <source>
        <strain evidence="4 5">SIP3-4</strain>
    </source>
</reference>
<dbReference type="InterPro" id="IPR007492">
    <property type="entry name" value="LytTR_DNA-bd_dom"/>
</dbReference>
<evidence type="ECO:0000313" key="4">
    <source>
        <dbReference type="EMBL" id="ACT49284.1"/>
    </source>
</evidence>
<dbReference type="InterPro" id="IPR011006">
    <property type="entry name" value="CheY-like_superfamily"/>
</dbReference>
<evidence type="ECO:0000313" key="5">
    <source>
        <dbReference type="Proteomes" id="UP000002743"/>
    </source>
</evidence>
<dbReference type="PROSITE" id="PS50110">
    <property type="entry name" value="RESPONSE_REGULATORY"/>
    <property type="match status" value="1"/>
</dbReference>
<dbReference type="PANTHER" id="PTHR37299">
    <property type="entry name" value="TRANSCRIPTIONAL REGULATOR-RELATED"/>
    <property type="match status" value="1"/>
</dbReference>
<dbReference type="STRING" id="582744.Msip34_0035"/>
<dbReference type="InterPro" id="IPR001789">
    <property type="entry name" value="Sig_transdc_resp-reg_receiver"/>
</dbReference>
<dbReference type="SUPFAM" id="SSF52172">
    <property type="entry name" value="CheY-like"/>
    <property type="match status" value="1"/>
</dbReference>
<dbReference type="AlphaFoldDB" id="C6X7P2"/>
<feature type="domain" description="HTH LytTR-type" evidence="3">
    <location>
        <begin position="141"/>
        <end position="246"/>
    </location>
</feature>
<dbReference type="Pfam" id="PF00072">
    <property type="entry name" value="Response_reg"/>
    <property type="match status" value="1"/>
</dbReference>
<dbReference type="GO" id="GO:0003677">
    <property type="term" value="F:DNA binding"/>
    <property type="evidence" value="ECO:0007669"/>
    <property type="project" value="InterPro"/>
</dbReference>